<reference evidence="2 3" key="1">
    <citation type="submission" date="2024-02" db="EMBL/GenBank/DDBJ databases">
        <authorList>
            <person name="Chen Y."/>
            <person name="Shah S."/>
            <person name="Dougan E. K."/>
            <person name="Thang M."/>
            <person name="Chan C."/>
        </authorList>
    </citation>
    <scope>NUCLEOTIDE SEQUENCE [LARGE SCALE GENOMIC DNA]</scope>
</reference>
<gene>
    <name evidence="2" type="ORF">CCMP2556_LOCUS28088</name>
</gene>
<dbReference type="Pfam" id="PF13905">
    <property type="entry name" value="Thioredoxin_8"/>
    <property type="match status" value="1"/>
</dbReference>
<dbReference type="InterPro" id="IPR013216">
    <property type="entry name" value="Methyltransf_11"/>
</dbReference>
<dbReference type="CDD" id="cd02440">
    <property type="entry name" value="AdoMet_MTases"/>
    <property type="match status" value="1"/>
</dbReference>
<dbReference type="Gene3D" id="3.40.50.150">
    <property type="entry name" value="Vaccinia Virus protein VP39"/>
    <property type="match status" value="1"/>
</dbReference>
<dbReference type="PROSITE" id="PS51352">
    <property type="entry name" value="THIOREDOXIN_2"/>
    <property type="match status" value="1"/>
</dbReference>
<dbReference type="SUPFAM" id="SSF52833">
    <property type="entry name" value="Thioredoxin-like"/>
    <property type="match status" value="1"/>
</dbReference>
<protein>
    <recommendedName>
        <fullName evidence="1">Thioredoxin domain-containing protein</fullName>
    </recommendedName>
</protein>
<organism evidence="2 3">
    <name type="scientific">Durusdinium trenchii</name>
    <dbReference type="NCBI Taxonomy" id="1381693"/>
    <lineage>
        <taxon>Eukaryota</taxon>
        <taxon>Sar</taxon>
        <taxon>Alveolata</taxon>
        <taxon>Dinophyceae</taxon>
        <taxon>Suessiales</taxon>
        <taxon>Symbiodiniaceae</taxon>
        <taxon>Durusdinium</taxon>
    </lineage>
</organism>
<dbReference type="Proteomes" id="UP001642484">
    <property type="component" value="Unassembled WGS sequence"/>
</dbReference>
<dbReference type="InterPro" id="IPR012336">
    <property type="entry name" value="Thioredoxin-like_fold"/>
</dbReference>
<evidence type="ECO:0000259" key="1">
    <source>
        <dbReference type="PROSITE" id="PS51352"/>
    </source>
</evidence>
<dbReference type="EMBL" id="CAXAMN010020890">
    <property type="protein sequence ID" value="CAK9056774.1"/>
    <property type="molecule type" value="Genomic_DNA"/>
</dbReference>
<dbReference type="InterPro" id="IPR013766">
    <property type="entry name" value="Thioredoxin_domain"/>
</dbReference>
<evidence type="ECO:0000313" key="2">
    <source>
        <dbReference type="EMBL" id="CAK9056774.1"/>
    </source>
</evidence>
<dbReference type="InterPro" id="IPR029063">
    <property type="entry name" value="SAM-dependent_MTases_sf"/>
</dbReference>
<dbReference type="InterPro" id="IPR036249">
    <property type="entry name" value="Thioredoxin-like_sf"/>
</dbReference>
<dbReference type="PANTHER" id="PTHR46472:SF1">
    <property type="entry name" value="NUCLEOREDOXIN"/>
    <property type="match status" value="1"/>
</dbReference>
<comment type="caution">
    <text evidence="2">The sequence shown here is derived from an EMBL/GenBank/DDBJ whole genome shotgun (WGS) entry which is preliminary data.</text>
</comment>
<evidence type="ECO:0000313" key="3">
    <source>
        <dbReference type="Proteomes" id="UP001642484"/>
    </source>
</evidence>
<name>A0ABP0MZJ4_9DINO</name>
<dbReference type="CDD" id="cd02964">
    <property type="entry name" value="TryX_like_family"/>
    <property type="match status" value="1"/>
</dbReference>
<dbReference type="Gene3D" id="3.40.30.10">
    <property type="entry name" value="Glutaredoxin"/>
    <property type="match status" value="2"/>
</dbReference>
<keyword evidence="3" id="KW-1185">Reference proteome</keyword>
<feature type="domain" description="Thioredoxin" evidence="1">
    <location>
        <begin position="363"/>
        <end position="556"/>
    </location>
</feature>
<proteinExistence type="predicted"/>
<dbReference type="Pfam" id="PF08241">
    <property type="entry name" value="Methyltransf_11"/>
    <property type="match status" value="1"/>
</dbReference>
<accession>A0ABP0MZJ4</accession>
<dbReference type="PANTHER" id="PTHR46472">
    <property type="entry name" value="NUCLEOREDOXIN"/>
    <property type="match status" value="1"/>
</dbReference>
<sequence length="698" mass="76863">MAQRSSASSLAYWEEFYADRPKSYDTLYGYEDLRPLLMGLLQLPRAQREACRVLHVGCGTSNVTEGLWRDGFRQILNIDFSEEVVKLMAGRWDERAAGNSAGVAWQKMDLTDLSELCSGTFDLVLEKFTLDAILCESKEELVDPKGQAVLRGLHRVLAPAGRFISVAWGADRRQALLRSGGLFEVQVHQLPGEAVQRPWVYFCRKLAPIPRRMPRLPDTMVQCIEEDEGLQLVIELGDVCRSSVQLDLASHELHLSTPSLGQRSASWRAWHIRLGGASAPKDMASGAKELLGDEKVSVEEALKDKKDKGLEVIFVSSDRDDASWKEYCGEMFGAPSPATERGSESATLSGPVCWSEMGAEESLAPLISEMMIILDPTDGSIITEDGRSAVMKDPTGEKFPWKPPTFKEVMGKGEFLKGEGTVGPEAIAGKHLGLYFSAHWCPPCRAFTPQLAKWYAGVKKELGDKFEIVFCSGDRDDESLKEYYKHMKDEGGDWCALPFDRKDDLDGIYKIEGIPTFLIVDQEGNIVTKAGRSLVGRNAPASEFPWAPPVIQELDNPDEQGINDKPTLCLMLESVPIANQSDILAKVTPIAEKWAKTGAIQFLVARQPSSASATIRAVCGLESVETVSKTDRSEVSSARGAPKAVRTLSVDTPWIILLDCPDGGGYYTGKMAKEMDGSGVEAMLEGWKGKTLERKQLK</sequence>
<dbReference type="SUPFAM" id="SSF53335">
    <property type="entry name" value="S-adenosyl-L-methionine-dependent methyltransferases"/>
    <property type="match status" value="1"/>
</dbReference>